<dbReference type="HAMAP" id="MF_00127">
    <property type="entry name" value="His_tRNA_synth"/>
    <property type="match status" value="1"/>
</dbReference>
<dbReference type="PANTHER" id="PTHR43707:SF1">
    <property type="entry name" value="HISTIDINE--TRNA LIGASE, MITOCHONDRIAL-RELATED"/>
    <property type="match status" value="1"/>
</dbReference>
<feature type="binding site" evidence="12">
    <location>
        <begin position="101"/>
        <end position="103"/>
    </location>
    <ligand>
        <name>L-histidine</name>
        <dbReference type="ChEBI" id="CHEBI:57595"/>
    </ligand>
</feature>
<dbReference type="GO" id="GO:0140096">
    <property type="term" value="F:catalytic activity, acting on a protein"/>
    <property type="evidence" value="ECO:0007669"/>
    <property type="project" value="UniProtKB-ARBA"/>
</dbReference>
<evidence type="ECO:0000256" key="2">
    <source>
        <dbReference type="ARBA" id="ARBA00008226"/>
    </source>
</evidence>
<dbReference type="GO" id="GO:0005524">
    <property type="term" value="F:ATP binding"/>
    <property type="evidence" value="ECO:0007669"/>
    <property type="project" value="UniProtKB-UniRule"/>
</dbReference>
<evidence type="ECO:0000256" key="3">
    <source>
        <dbReference type="ARBA" id="ARBA00011738"/>
    </source>
</evidence>
<evidence type="ECO:0000256" key="12">
    <source>
        <dbReference type="PIRSR" id="PIRSR001549-1"/>
    </source>
</evidence>
<dbReference type="OrthoDB" id="9800814at2"/>
<dbReference type="PIRSF" id="PIRSF001549">
    <property type="entry name" value="His-tRNA_synth"/>
    <property type="match status" value="1"/>
</dbReference>
<evidence type="ECO:0000256" key="9">
    <source>
        <dbReference type="ARBA" id="ARBA00023146"/>
    </source>
</evidence>
<feature type="binding site" evidence="12">
    <location>
        <position position="150"/>
    </location>
    <ligand>
        <name>L-histidine</name>
        <dbReference type="ChEBI" id="CHEBI:57595"/>
    </ligand>
</feature>
<evidence type="ECO:0000259" key="13">
    <source>
        <dbReference type="PROSITE" id="PS50862"/>
    </source>
</evidence>
<organism evidence="14 15">
    <name type="scientific">Cohnella pontilimi</name>
    <dbReference type="NCBI Taxonomy" id="2564100"/>
    <lineage>
        <taxon>Bacteria</taxon>
        <taxon>Bacillati</taxon>
        <taxon>Bacillota</taxon>
        <taxon>Bacilli</taxon>
        <taxon>Bacillales</taxon>
        <taxon>Paenibacillaceae</taxon>
        <taxon>Cohnella</taxon>
    </lineage>
</organism>
<dbReference type="GO" id="GO:0005737">
    <property type="term" value="C:cytoplasm"/>
    <property type="evidence" value="ECO:0007669"/>
    <property type="project" value="UniProtKB-SubCell"/>
</dbReference>
<keyword evidence="15" id="KW-1185">Reference proteome</keyword>
<feature type="binding site" evidence="12">
    <location>
        <position position="146"/>
    </location>
    <ligand>
        <name>L-histidine</name>
        <dbReference type="ChEBI" id="CHEBI:57595"/>
    </ligand>
</feature>
<protein>
    <recommendedName>
        <fullName evidence="11">Histidine--tRNA ligase</fullName>
        <ecNumber evidence="11">6.1.1.21</ecNumber>
    </recommendedName>
    <alternativeName>
        <fullName evidence="11">Histidyl-tRNA synthetase</fullName>
        <shortName evidence="11">HisRS</shortName>
    </alternativeName>
</protein>
<comment type="catalytic activity">
    <reaction evidence="10 11">
        <text>tRNA(His) + L-histidine + ATP = L-histidyl-tRNA(His) + AMP + diphosphate + H(+)</text>
        <dbReference type="Rhea" id="RHEA:17313"/>
        <dbReference type="Rhea" id="RHEA-COMP:9665"/>
        <dbReference type="Rhea" id="RHEA-COMP:9689"/>
        <dbReference type="ChEBI" id="CHEBI:15378"/>
        <dbReference type="ChEBI" id="CHEBI:30616"/>
        <dbReference type="ChEBI" id="CHEBI:33019"/>
        <dbReference type="ChEBI" id="CHEBI:57595"/>
        <dbReference type="ChEBI" id="CHEBI:78442"/>
        <dbReference type="ChEBI" id="CHEBI:78527"/>
        <dbReference type="ChEBI" id="CHEBI:456215"/>
        <dbReference type="EC" id="6.1.1.21"/>
    </reaction>
</comment>
<keyword evidence="7 11" id="KW-0067">ATP-binding</keyword>
<dbReference type="Pfam" id="PF03129">
    <property type="entry name" value="HGTP_anticodon"/>
    <property type="match status" value="1"/>
</dbReference>
<evidence type="ECO:0000313" key="14">
    <source>
        <dbReference type="EMBL" id="TJY41599.1"/>
    </source>
</evidence>
<dbReference type="PROSITE" id="PS50862">
    <property type="entry name" value="AA_TRNA_LIGASE_II"/>
    <property type="match status" value="1"/>
</dbReference>
<dbReference type="Gene3D" id="3.40.50.800">
    <property type="entry name" value="Anticodon-binding domain"/>
    <property type="match status" value="1"/>
</dbReference>
<keyword evidence="4 11" id="KW-0963">Cytoplasm</keyword>
<dbReference type="InterPro" id="IPR045864">
    <property type="entry name" value="aa-tRNA-synth_II/BPL/LPL"/>
</dbReference>
<dbReference type="EMBL" id="SUPK01000006">
    <property type="protein sequence ID" value="TJY41599.1"/>
    <property type="molecule type" value="Genomic_DNA"/>
</dbReference>
<dbReference type="Pfam" id="PF13393">
    <property type="entry name" value="tRNA-synt_His"/>
    <property type="match status" value="1"/>
</dbReference>
<evidence type="ECO:0000256" key="1">
    <source>
        <dbReference type="ARBA" id="ARBA00004496"/>
    </source>
</evidence>
<dbReference type="SUPFAM" id="SSF52954">
    <property type="entry name" value="Class II aaRS ABD-related"/>
    <property type="match status" value="1"/>
</dbReference>
<evidence type="ECO:0000256" key="4">
    <source>
        <dbReference type="ARBA" id="ARBA00022490"/>
    </source>
</evidence>
<name>A0A4V5LS38_9BACL</name>
<reference evidence="14 15" key="1">
    <citation type="submission" date="2019-04" db="EMBL/GenBank/DDBJ databases">
        <title>Cohnella sp. nov., isolated from soil.</title>
        <authorList>
            <person name="Kim W."/>
        </authorList>
    </citation>
    <scope>NUCLEOTIDE SEQUENCE [LARGE SCALE GENOMIC DNA]</scope>
    <source>
        <strain evidence="14 15">CAU 1483</strain>
    </source>
</reference>
<dbReference type="Gene3D" id="3.30.930.10">
    <property type="entry name" value="Bira Bifunctional Protein, Domain 2"/>
    <property type="match status" value="1"/>
</dbReference>
<feature type="domain" description="Aminoacyl-transfer RNA synthetases class-II family profile" evidence="13">
    <location>
        <begin position="28"/>
        <end position="332"/>
    </location>
</feature>
<comment type="subunit">
    <text evidence="3 11">Homodimer.</text>
</comment>
<accession>A0A4V5LS38</accession>
<evidence type="ECO:0000256" key="10">
    <source>
        <dbReference type="ARBA" id="ARBA00047639"/>
    </source>
</evidence>
<dbReference type="InterPro" id="IPR004516">
    <property type="entry name" value="HisRS/HisZ"/>
</dbReference>
<evidence type="ECO:0000256" key="6">
    <source>
        <dbReference type="ARBA" id="ARBA00022741"/>
    </source>
</evidence>
<dbReference type="Proteomes" id="UP000309673">
    <property type="component" value="Unassembled WGS sequence"/>
</dbReference>
<dbReference type="InterPro" id="IPR033656">
    <property type="entry name" value="HisRS_anticodon"/>
</dbReference>
<dbReference type="GO" id="GO:0004821">
    <property type="term" value="F:histidine-tRNA ligase activity"/>
    <property type="evidence" value="ECO:0007669"/>
    <property type="project" value="UniProtKB-UniRule"/>
</dbReference>
<evidence type="ECO:0000256" key="8">
    <source>
        <dbReference type="ARBA" id="ARBA00022917"/>
    </source>
</evidence>
<evidence type="ECO:0000256" key="7">
    <source>
        <dbReference type="ARBA" id="ARBA00022840"/>
    </source>
</evidence>
<feature type="binding site" evidence="12">
    <location>
        <begin position="279"/>
        <end position="280"/>
    </location>
    <ligand>
        <name>L-histidine</name>
        <dbReference type="ChEBI" id="CHEBI:57595"/>
    </ligand>
</feature>
<dbReference type="CDD" id="cd00859">
    <property type="entry name" value="HisRS_anticodon"/>
    <property type="match status" value="1"/>
</dbReference>
<feature type="binding site" evidence="12">
    <location>
        <position position="275"/>
    </location>
    <ligand>
        <name>L-histidine</name>
        <dbReference type="ChEBI" id="CHEBI:57595"/>
    </ligand>
</feature>
<comment type="caution">
    <text evidence="14">The sequence shown here is derived from an EMBL/GenBank/DDBJ whole genome shotgun (WGS) entry which is preliminary data.</text>
</comment>
<proteinExistence type="inferred from homology"/>
<keyword evidence="5 11" id="KW-0436">Ligase</keyword>
<dbReference type="PANTHER" id="PTHR43707">
    <property type="entry name" value="HISTIDYL-TRNA SYNTHETASE"/>
    <property type="match status" value="1"/>
</dbReference>
<dbReference type="SUPFAM" id="SSF55681">
    <property type="entry name" value="Class II aaRS and biotin synthetases"/>
    <property type="match status" value="1"/>
</dbReference>
<comment type="subcellular location">
    <subcellularLocation>
        <location evidence="1 11">Cytoplasm</location>
    </subcellularLocation>
</comment>
<dbReference type="InterPro" id="IPR036621">
    <property type="entry name" value="Anticodon-bd_dom_sf"/>
</dbReference>
<keyword evidence="6 11" id="KW-0547">Nucleotide-binding</keyword>
<dbReference type="InterPro" id="IPR006195">
    <property type="entry name" value="aa-tRNA-synth_II"/>
</dbReference>
<dbReference type="FunFam" id="3.30.930.10:FF:000005">
    <property type="entry name" value="Histidine--tRNA ligase"/>
    <property type="match status" value="1"/>
</dbReference>
<keyword evidence="8 11" id="KW-0648">Protein biosynthesis</keyword>
<evidence type="ECO:0000313" key="15">
    <source>
        <dbReference type="Proteomes" id="UP000309673"/>
    </source>
</evidence>
<comment type="similarity">
    <text evidence="2 11">Belongs to the class-II aminoacyl-tRNA synthetase family.</text>
</comment>
<dbReference type="NCBIfam" id="TIGR00442">
    <property type="entry name" value="hisS"/>
    <property type="match status" value="1"/>
</dbReference>
<dbReference type="InterPro" id="IPR015807">
    <property type="entry name" value="His-tRNA-ligase"/>
</dbReference>
<dbReference type="GO" id="GO:0016740">
    <property type="term" value="F:transferase activity"/>
    <property type="evidence" value="ECO:0007669"/>
    <property type="project" value="UniProtKB-ARBA"/>
</dbReference>
<feature type="binding site" evidence="12">
    <location>
        <position position="132"/>
    </location>
    <ligand>
        <name>L-histidine</name>
        <dbReference type="ChEBI" id="CHEBI:57595"/>
    </ligand>
</feature>
<dbReference type="InterPro" id="IPR041715">
    <property type="entry name" value="HisRS-like_core"/>
</dbReference>
<evidence type="ECO:0000256" key="11">
    <source>
        <dbReference type="HAMAP-Rule" id="MF_00127"/>
    </source>
</evidence>
<dbReference type="InterPro" id="IPR004154">
    <property type="entry name" value="Anticodon-bd"/>
</dbReference>
<dbReference type="EC" id="6.1.1.21" evidence="11"/>
<evidence type="ECO:0000256" key="5">
    <source>
        <dbReference type="ARBA" id="ARBA00022598"/>
    </source>
</evidence>
<dbReference type="CDD" id="cd00773">
    <property type="entry name" value="HisRS-like_core"/>
    <property type="match status" value="1"/>
</dbReference>
<gene>
    <name evidence="11" type="primary">hisS</name>
    <name evidence="14" type="ORF">E5161_13430</name>
</gene>
<dbReference type="AlphaFoldDB" id="A0A4V5LS38"/>
<sequence length="449" mass="50362">MLFGAGAFFVPLKAGRVIPMTTFQKPPGTQDLLPGTVEKWQFVEQTARDLCRRFHFREIRTPIFEATELFQRGVGETTDIVEKEMYTFEDRGHRSMTLRPEGTAGVVRSYVENKLYGEPDIAKLYYIGPMFRYERAQAGRYRQFHQFGVEAVGSDDPALDAEVIALGFQFFKEVGLTGITVEINSVGTPEIRGIFRSKLLQFLEPMRSELCKDCQSRMDRNPLRVLDCKVDQPKFEGAPSILDSLDEECANHFARVRENLDEMNIPYQVNPRMVRGLDYYTYTAFEFKAQGIGSIDTIGGGGRYNGLVAEIGGDDKPGVGLGLGIERTLLLLESQQVQPAIDTGIDVYLIALGERADREATTVLHRLRGAGISADRDYQGRKTKALFKAADRAHARFTAILGDDELDRGEIGLKNMATGEQRQVPLTELAGTVHEWKSDMKKENNDHDA</sequence>
<keyword evidence="9 11" id="KW-0030">Aminoacyl-tRNA synthetase</keyword>
<dbReference type="GO" id="GO:0006427">
    <property type="term" value="P:histidyl-tRNA aminoacylation"/>
    <property type="evidence" value="ECO:0007669"/>
    <property type="project" value="UniProtKB-UniRule"/>
</dbReference>